<dbReference type="OrthoDB" id="6309046at2"/>
<proteinExistence type="predicted"/>
<dbReference type="AlphaFoldDB" id="A0A2I5T8V8"/>
<dbReference type="PANTHER" id="PTHR40254:SF1">
    <property type="entry name" value="BLR0577 PROTEIN"/>
    <property type="match status" value="1"/>
</dbReference>
<dbReference type="KEGG" id="sera:Ser39006_015040"/>
<protein>
    <recommendedName>
        <fullName evidence="1">FAD-dependent urate hydroxylase HpyO/Asp monooxygenase CreE-like FAD/NAD(P)-binding domain-containing protein</fullName>
    </recommendedName>
</protein>
<reference evidence="3" key="4">
    <citation type="submission" date="2017-11" db="EMBL/GenBank/DDBJ databases">
        <title>Complete genome sequence of Serratia sp. ATCC 39006.</title>
        <authorList>
            <person name="Hampton H.G."/>
            <person name="Jackson S.A."/>
            <person name="Jauregui R."/>
            <person name="Poulter G.T.M."/>
            <person name="Salmond G.P.C."/>
            <person name="Fineran P.C."/>
        </authorList>
    </citation>
    <scope>NUCLEOTIDE SEQUENCE</scope>
    <source>
        <strain evidence="3">ATCC 39006</strain>
    </source>
</reference>
<dbReference type="EMBL" id="CP025085">
    <property type="protein sequence ID" value="AUH01013.1"/>
    <property type="molecule type" value="Genomic_DNA"/>
</dbReference>
<feature type="domain" description="FAD-dependent urate hydroxylase HpyO/Asp monooxygenase CreE-like FAD/NAD(P)-binding" evidence="1">
    <location>
        <begin position="8"/>
        <end position="171"/>
    </location>
</feature>
<dbReference type="Proteomes" id="UP000233778">
    <property type="component" value="Chromosome"/>
</dbReference>
<evidence type="ECO:0000313" key="2">
    <source>
        <dbReference type="EMBL" id="AUH01013.1"/>
    </source>
</evidence>
<evidence type="ECO:0000313" key="4">
    <source>
        <dbReference type="Proteomes" id="UP000017700"/>
    </source>
</evidence>
<accession>A0A2I5T8V8</accession>
<reference evidence="3" key="2">
    <citation type="submission" date="2013-09" db="EMBL/GenBank/DDBJ databases">
        <authorList>
            <person name="Wang G."/>
            <person name="Yang Y."/>
            <person name="Su Y."/>
        </authorList>
    </citation>
    <scope>NUCLEOTIDE SEQUENCE</scope>
    <source>
        <strain evidence="3">ATCC 39006</strain>
    </source>
</reference>
<evidence type="ECO:0000259" key="1">
    <source>
        <dbReference type="Pfam" id="PF13454"/>
    </source>
</evidence>
<dbReference type="InterPro" id="IPR038732">
    <property type="entry name" value="HpyO/CreE_NAD-binding"/>
</dbReference>
<dbReference type="KEGG" id="serq:CWC46_15035"/>
<organism evidence="3 4">
    <name type="scientific">Serratia sp. (strain ATCC 39006)</name>
    <name type="common">Prodigiosinella confusarubida</name>
    <dbReference type="NCBI Taxonomy" id="104623"/>
    <lineage>
        <taxon>Bacteria</taxon>
        <taxon>Pseudomonadati</taxon>
        <taxon>Pseudomonadota</taxon>
        <taxon>Gammaproteobacteria</taxon>
        <taxon>Enterobacterales</taxon>
        <taxon>Pectobacteriaceae</taxon>
        <taxon>Prodigiosinella</taxon>
    </lineage>
</organism>
<gene>
    <name evidence="2" type="ORF">CWC46_15035</name>
    <name evidence="3" type="ORF">Ser39006_015040</name>
</gene>
<reference evidence="3 4" key="1">
    <citation type="journal article" date="2013" name="Genome Announc.">
        <title>Draft genome sequence of Serratia sp. strain ATCC 39006, a model bacterium for analysis of the biosynthesis and regulation of prodigiosin, a carbapenem, and gas vesicles.</title>
        <authorList>
            <person name="Fineran P.C."/>
            <person name="Iglesias Cans M.C."/>
            <person name="Ramsay J.P."/>
            <person name="Wilf N.M."/>
            <person name="Cossyleon D."/>
            <person name="McNeil M.B."/>
            <person name="Williamson N.R."/>
            <person name="Monson R.E."/>
            <person name="Becher S.A."/>
            <person name="Stanton J.A."/>
            <person name="Brugger K."/>
            <person name="Brown S.D."/>
            <person name="Salmond G.P."/>
        </authorList>
    </citation>
    <scope>NUCLEOTIDE SEQUENCE [LARGE SCALE GENOMIC DNA]</scope>
    <source>
        <strain evidence="3">ATCC 39006</strain>
        <strain evidence="4">ATCC 39006 / SC 11482</strain>
    </source>
</reference>
<dbReference type="Proteomes" id="UP000017700">
    <property type="component" value="Chromosome"/>
</dbReference>
<sequence length="627" mass="69770">MTTPLRIAIIGNGPRALSVLERLAARLQSQPNAEIDIHYIDKQHPGTGRIWRQDQDSCFVMNTVAEEVSAFSGEGDVENARPGSGPSLAIWWKQTRDDFPGTNAWAPRALYGEYMQFVLDCIKKSLTDTQRFFPRQAEVVDIIPVDEQQATLHFLDGKTLTVDRVVIATGHPKNRLSIQEQQWQNFAENHPGLRWIQGDSAADMPLDTIPAGSHVGILGLGLSFLDVMAALTTARGGEFKEQPDGSLRYLPSGREPQLIAGSRSSLPIPGRGRNQKHHNFRYESVLFTPEHAEALALRGQVDFDREVLPLLMAEVNLTWYATVIRQRYGASAENEFRHYIQSLPEEAFDSLPDIARNFGVTDLPALDIYQLGDPFGARQFISADHFRAVLREELVRDYLEAEGGNVDNPLKAALDTLRDTRGLVRRVVDFGGLTPSSFRDAFLHRYSPVSALLSAGPPRYRTRQMLALIDANILHVVGPHMQISCDDASGCFELTSPQVEGAVWHVQTLLDARVPSQDLARDISPLTQALCQRGIWQNFTPEDGHTRVVTGGVAVTRAPFHPLNQQGEAVRQLYVIGIPSEHTRWFMSAGSSRPGYWTDFICDADAIAEHILTALPVVPNLNQDIRQ</sequence>
<name>A0A2I5T8V8_SERS3</name>
<dbReference type="RefSeq" id="WP_021015736.1">
    <property type="nucleotide sequence ID" value="NZ_CP025084.1"/>
</dbReference>
<dbReference type="PANTHER" id="PTHR40254">
    <property type="entry name" value="BLR0577 PROTEIN"/>
    <property type="match status" value="1"/>
</dbReference>
<dbReference type="InterPro" id="IPR036188">
    <property type="entry name" value="FAD/NAD-bd_sf"/>
</dbReference>
<dbReference type="Pfam" id="PF13454">
    <property type="entry name" value="NAD_binding_9"/>
    <property type="match status" value="1"/>
</dbReference>
<dbReference type="SUPFAM" id="SSF51905">
    <property type="entry name" value="FAD/NAD(P)-binding domain"/>
    <property type="match status" value="1"/>
</dbReference>
<dbReference type="STRING" id="104623.Ser39006_02472"/>
<keyword evidence="4" id="KW-1185">Reference proteome</keyword>
<evidence type="ECO:0000313" key="5">
    <source>
        <dbReference type="Proteomes" id="UP000233778"/>
    </source>
</evidence>
<reference evidence="2 5" key="3">
    <citation type="submission" date="2017-11" db="EMBL/GenBank/DDBJ databases">
        <title>Complete genome sequence of Serratia sp. ATCC 39006 LacA.</title>
        <authorList>
            <person name="Hampton H.G."/>
            <person name="Jackson S.A."/>
            <person name="Jauregui R."/>
            <person name="Poulter G.T.M."/>
            <person name="Salmond G.P.C."/>
            <person name="Fineran P.C."/>
        </authorList>
    </citation>
    <scope>NUCLEOTIDE SEQUENCE [LARGE SCALE GENOMIC DNA]</scope>
    <source>
        <strain evidence="2 5">ATCC 39006</strain>
    </source>
</reference>
<evidence type="ECO:0000313" key="3">
    <source>
        <dbReference type="EMBL" id="AUH05334.1"/>
    </source>
</evidence>
<dbReference type="EMBL" id="CP025084">
    <property type="protein sequence ID" value="AUH05334.1"/>
    <property type="molecule type" value="Genomic_DNA"/>
</dbReference>
<dbReference type="InterPro" id="IPR052189">
    <property type="entry name" value="L-asp_N-monooxygenase_NS-form"/>
</dbReference>